<reference evidence="3 4" key="1">
    <citation type="submission" date="2016-05" db="EMBL/GenBank/DDBJ databases">
        <title>Nuclear genome of Blastocystis sp. subtype 1 NandII.</title>
        <authorList>
            <person name="Gentekaki E."/>
            <person name="Curtis B."/>
            <person name="Stairs C."/>
            <person name="Eme L."/>
            <person name="Herman E."/>
            <person name="Klimes V."/>
            <person name="Arias M.C."/>
            <person name="Elias M."/>
            <person name="Hilliou F."/>
            <person name="Klute M."/>
            <person name="Malik S.-B."/>
            <person name="Pightling A."/>
            <person name="Rachubinski R."/>
            <person name="Salas D."/>
            <person name="Schlacht A."/>
            <person name="Suga H."/>
            <person name="Archibald J."/>
            <person name="Ball S.G."/>
            <person name="Clark G."/>
            <person name="Dacks J."/>
            <person name="Van Der Giezen M."/>
            <person name="Tsaousis A."/>
            <person name="Roger A."/>
        </authorList>
    </citation>
    <scope>NUCLEOTIDE SEQUENCE [LARGE SCALE GENOMIC DNA]</scope>
    <source>
        <strain evidence="4">ATCC 50177 / NandII</strain>
    </source>
</reference>
<dbReference type="EMBL" id="LXWW01000245">
    <property type="protein sequence ID" value="OAO14415.1"/>
    <property type="molecule type" value="Genomic_DNA"/>
</dbReference>
<dbReference type="SUPFAM" id="SSF52047">
    <property type="entry name" value="RNI-like"/>
    <property type="match status" value="1"/>
</dbReference>
<evidence type="ECO:0000256" key="1">
    <source>
        <dbReference type="SAM" id="Coils"/>
    </source>
</evidence>
<feature type="coiled-coil region" evidence="1">
    <location>
        <begin position="10"/>
        <end position="145"/>
    </location>
</feature>
<organism evidence="3 4">
    <name type="scientific">Blastocystis sp. subtype 1 (strain ATCC 50177 / NandII)</name>
    <dbReference type="NCBI Taxonomy" id="478820"/>
    <lineage>
        <taxon>Eukaryota</taxon>
        <taxon>Sar</taxon>
        <taxon>Stramenopiles</taxon>
        <taxon>Bigyra</taxon>
        <taxon>Opalozoa</taxon>
        <taxon>Opalinata</taxon>
        <taxon>Blastocystidae</taxon>
        <taxon>Blastocystis</taxon>
    </lineage>
</organism>
<dbReference type="STRING" id="478820.A0A196SBI5"/>
<dbReference type="InterPro" id="IPR001611">
    <property type="entry name" value="Leu-rich_rpt"/>
</dbReference>
<feature type="compositionally biased region" description="Acidic residues" evidence="2">
    <location>
        <begin position="510"/>
        <end position="524"/>
    </location>
</feature>
<dbReference type="Proteomes" id="UP000078348">
    <property type="component" value="Unassembled WGS sequence"/>
</dbReference>
<comment type="caution">
    <text evidence="3">The sequence shown here is derived from an EMBL/GenBank/DDBJ whole genome shotgun (WGS) entry which is preliminary data.</text>
</comment>
<dbReference type="OrthoDB" id="204638at2759"/>
<dbReference type="AlphaFoldDB" id="A0A196SBI5"/>
<feature type="region of interest" description="Disordered" evidence="2">
    <location>
        <begin position="510"/>
        <end position="538"/>
    </location>
</feature>
<dbReference type="PROSITE" id="PS51450">
    <property type="entry name" value="LRR"/>
    <property type="match status" value="1"/>
</dbReference>
<feature type="coiled-coil region" evidence="1">
    <location>
        <begin position="317"/>
        <end position="379"/>
    </location>
</feature>
<evidence type="ECO:0000313" key="3">
    <source>
        <dbReference type="EMBL" id="OAO14415.1"/>
    </source>
</evidence>
<dbReference type="InterPro" id="IPR032675">
    <property type="entry name" value="LRR_dom_sf"/>
</dbReference>
<accession>A0A196SBI5</accession>
<feature type="compositionally biased region" description="Basic and acidic residues" evidence="2">
    <location>
        <begin position="525"/>
        <end position="538"/>
    </location>
</feature>
<protein>
    <submittedName>
        <fullName evidence="3">Uncharacterized protein</fullName>
    </submittedName>
</protein>
<gene>
    <name evidence="3" type="ORF">AV274_3900</name>
</gene>
<name>A0A196SBI5_BLAHN</name>
<proteinExistence type="predicted"/>
<evidence type="ECO:0000313" key="4">
    <source>
        <dbReference type="Proteomes" id="UP000078348"/>
    </source>
</evidence>
<sequence>MAGNSETTDVEVLEKKNKLLLNQIQFLTDELHKTKEELEAEKKKHSEDNDAAASDIKHMVEESIELKKRLAVLQDDLNDMEDELISTVSNKSLRNENVLLRKDIRTLKKECEEATSQYEIVRDQYNSAIIETNELRQEVESKKSELLVKTNELKRAWRELEQNREDMALMMREYAEKSAEDAEPTNWKKMEDENGKLKGEVERLTRNNETLTTLMNELKMEIARINEQESMLPALSDSSGAVASTDTLESHGVVTALFSPEDISTALRLCINSLVVMMNVFTRSSNQELIRRVSVLNLLKKQVVLVNDEVQVVVHREDQHRQALMEQEMKVEDAEAAVKALREENEKLTAQLTSKNYDLHSTQQQLQERMQEMEVLQTAGKRREARAGEEQLEAIRASFNKRLQESADAKCELVREKEALRAQVSELQREVETKKAELAHREQEAARQEKLAATKDTMVEALRKQLKEQTAALQAVKEEMSKAQSSTTVEASELKQTLIEKEKKIQQLQDDLDDAEDSLDDEKEVTEKLRKENRELSEARDRLRGDVKELEHDNEELTEKLKNQTVLGEQLKKKSAECLTAAKEKEAAQAQLAAVQQELSLVQQELEGLKRLQSRVVVPTAKLEEVEGDRIHLTSRDEMLEYAQEMAMDPEASKDVVELQCANCQLENDDIAVLATVFEMGGFANLRVLDLSNNLISLRGCTTLFQALSERDTGLNAFHSWKGGKEEEDKCVNMLQVLRIGNNRIKTKGFVFLLNLIKEKKYPKLWELDVSVNELDDLCIKEMTKMLRTQANVSSLHTVSFEGNGFSEALVQEFNSVLLSSYN</sequence>
<keyword evidence="1" id="KW-0175">Coiled coil</keyword>
<keyword evidence="4" id="KW-1185">Reference proteome</keyword>
<evidence type="ECO:0000256" key="2">
    <source>
        <dbReference type="SAM" id="MobiDB-lite"/>
    </source>
</evidence>
<dbReference type="SMART" id="SM00368">
    <property type="entry name" value="LRR_RI"/>
    <property type="match status" value="4"/>
</dbReference>
<dbReference type="Gene3D" id="3.80.10.10">
    <property type="entry name" value="Ribonuclease Inhibitor"/>
    <property type="match status" value="1"/>
</dbReference>
<feature type="coiled-coil region" evidence="1">
    <location>
        <begin position="187"/>
        <end position="228"/>
    </location>
</feature>